<dbReference type="EMBL" id="CP002691">
    <property type="protein sequence ID" value="AEE48767.1"/>
    <property type="molecule type" value="Genomic_DNA"/>
</dbReference>
<dbReference type="STRING" id="760192.Halhy_0862"/>
<feature type="transmembrane region" description="Helical" evidence="1">
    <location>
        <begin position="13"/>
        <end position="32"/>
    </location>
</feature>
<dbReference type="eggNOG" id="ENOG502Z8CA">
    <property type="taxonomic scope" value="Bacteria"/>
</dbReference>
<feature type="transmembrane region" description="Helical" evidence="1">
    <location>
        <begin position="287"/>
        <end position="310"/>
    </location>
</feature>
<reference evidence="2 3" key="1">
    <citation type="journal article" date="2011" name="Stand. Genomic Sci.">
        <title>Complete genome sequence of Haliscomenobacter hydrossis type strain (O).</title>
        <authorList>
            <consortium name="US DOE Joint Genome Institute (JGI-PGF)"/>
            <person name="Daligault H."/>
            <person name="Lapidus A."/>
            <person name="Zeytun A."/>
            <person name="Nolan M."/>
            <person name="Lucas S."/>
            <person name="Del Rio T.G."/>
            <person name="Tice H."/>
            <person name="Cheng J.F."/>
            <person name="Tapia R."/>
            <person name="Han C."/>
            <person name="Goodwin L."/>
            <person name="Pitluck S."/>
            <person name="Liolios K."/>
            <person name="Pagani I."/>
            <person name="Ivanova N."/>
            <person name="Huntemann M."/>
            <person name="Mavromatis K."/>
            <person name="Mikhailova N."/>
            <person name="Pati A."/>
            <person name="Chen A."/>
            <person name="Palaniappan K."/>
            <person name="Land M."/>
            <person name="Hauser L."/>
            <person name="Brambilla E.M."/>
            <person name="Rohde M."/>
            <person name="Verbarg S."/>
            <person name="Goker M."/>
            <person name="Bristow J."/>
            <person name="Eisen J.A."/>
            <person name="Markowitz V."/>
            <person name="Hugenholtz P."/>
            <person name="Kyrpides N.C."/>
            <person name="Klenk H.P."/>
            <person name="Woyke T."/>
        </authorList>
    </citation>
    <scope>NUCLEOTIDE SEQUENCE [LARGE SCALE GENOMIC DNA]</scope>
    <source>
        <strain evidence="3">ATCC 27775 / DSM 1100 / LMG 10767 / O</strain>
    </source>
</reference>
<evidence type="ECO:0000313" key="3">
    <source>
        <dbReference type="Proteomes" id="UP000008461"/>
    </source>
</evidence>
<dbReference type="KEGG" id="hhy:Halhy_0862"/>
<feature type="transmembrane region" description="Helical" evidence="1">
    <location>
        <begin position="361"/>
        <end position="379"/>
    </location>
</feature>
<feature type="transmembrane region" description="Helical" evidence="1">
    <location>
        <begin position="386"/>
        <end position="408"/>
    </location>
</feature>
<feature type="transmembrane region" description="Helical" evidence="1">
    <location>
        <begin position="322"/>
        <end position="341"/>
    </location>
</feature>
<feature type="transmembrane region" description="Helical" evidence="1">
    <location>
        <begin position="63"/>
        <end position="82"/>
    </location>
</feature>
<proteinExistence type="predicted"/>
<gene>
    <name evidence="2" type="ordered locus">Halhy_0862</name>
</gene>
<sequence>MINENRTWPVRSLNGQLLITVLLAGGASLYTILFWRAELGLNALLFSGFLALVVWLMHPEYRAAPRLWLVTLGVLLSAGAVVWQHSLLAQITHVISIFLLLGFAQARELRFLGFAMLLALSSLFSAPLAWWKRWEYTYEASFRWFRTWAYLTFLPLGLLVLFFNMYYFANTQFAQLVDKLMAWLPHFSPWKSAALMLQGALLMSVLIWSSVWTPELQKVEQSFGLWKKRRRKRVKTFMPTLALKRHYYSALLSFGLLNGLLLLVNLIDIQGVWLNQQARSAAELSDYVHQGTYLLIYALGLAMGVTTYFFRGNLHFLQHNQTLKLLAYAWIVQNIILAFSVAWRNYHYIVEYGLAYKRLGVLWFLILVALGLYSLFVMIRQRRSLYYLWVINAWFVYVSLLSSSMVNWDVLITRYNLSQAQHAKIDTMFLLREVSDKNLPLLLNEHERLLERSNSAPENVDKFLQLKIKAFERRTARQGWRGWNWADEVTRRAL</sequence>
<feature type="transmembrane region" description="Helical" evidence="1">
    <location>
        <begin position="150"/>
        <end position="169"/>
    </location>
</feature>
<feature type="transmembrane region" description="Helical" evidence="1">
    <location>
        <begin position="39"/>
        <end position="57"/>
    </location>
</feature>
<keyword evidence="1" id="KW-0472">Membrane</keyword>
<feature type="transmembrane region" description="Helical" evidence="1">
    <location>
        <begin position="247"/>
        <end position="267"/>
    </location>
</feature>
<evidence type="ECO:0000313" key="2">
    <source>
        <dbReference type="EMBL" id="AEE48767.1"/>
    </source>
</evidence>
<keyword evidence="1" id="KW-1133">Transmembrane helix</keyword>
<organism evidence="2 3">
    <name type="scientific">Haliscomenobacter hydrossis (strain ATCC 27775 / DSM 1100 / LMG 10767 / O)</name>
    <dbReference type="NCBI Taxonomy" id="760192"/>
    <lineage>
        <taxon>Bacteria</taxon>
        <taxon>Pseudomonadati</taxon>
        <taxon>Bacteroidota</taxon>
        <taxon>Saprospiria</taxon>
        <taxon>Saprospirales</taxon>
        <taxon>Haliscomenobacteraceae</taxon>
        <taxon>Haliscomenobacter</taxon>
    </lineage>
</organism>
<accession>F4L546</accession>
<dbReference type="InterPro" id="IPR025291">
    <property type="entry name" value="DUF4153"/>
</dbReference>
<keyword evidence="3" id="KW-1185">Reference proteome</keyword>
<dbReference type="HOGENOM" id="CLU_476317_0_0_10"/>
<name>F4L546_HALH1</name>
<keyword evidence="1" id="KW-0812">Transmembrane</keyword>
<reference key="2">
    <citation type="submission" date="2011-04" db="EMBL/GenBank/DDBJ databases">
        <title>Complete sequence of chromosome of Haliscomenobacter hydrossis DSM 1100.</title>
        <authorList>
            <consortium name="US DOE Joint Genome Institute (JGI-PGF)"/>
            <person name="Lucas S."/>
            <person name="Han J."/>
            <person name="Lapidus A."/>
            <person name="Bruce D."/>
            <person name="Goodwin L."/>
            <person name="Pitluck S."/>
            <person name="Peters L."/>
            <person name="Kyrpides N."/>
            <person name="Mavromatis K."/>
            <person name="Ivanova N."/>
            <person name="Ovchinnikova G."/>
            <person name="Pagani I."/>
            <person name="Daligault H."/>
            <person name="Detter J.C."/>
            <person name="Han C."/>
            <person name="Land M."/>
            <person name="Hauser L."/>
            <person name="Markowitz V."/>
            <person name="Cheng J.-F."/>
            <person name="Hugenholtz P."/>
            <person name="Woyke T."/>
            <person name="Wu D."/>
            <person name="Verbarg S."/>
            <person name="Frueling A."/>
            <person name="Brambilla E."/>
            <person name="Klenk H.-P."/>
            <person name="Eisen J.A."/>
        </authorList>
    </citation>
    <scope>NUCLEOTIDE SEQUENCE</scope>
    <source>
        <strain>DSM 1100</strain>
    </source>
</reference>
<evidence type="ECO:0000256" key="1">
    <source>
        <dbReference type="SAM" id="Phobius"/>
    </source>
</evidence>
<dbReference type="Pfam" id="PF13687">
    <property type="entry name" value="DUF4153"/>
    <property type="match status" value="1"/>
</dbReference>
<feature type="transmembrane region" description="Helical" evidence="1">
    <location>
        <begin position="111"/>
        <end position="130"/>
    </location>
</feature>
<dbReference type="AlphaFoldDB" id="F4L546"/>
<feature type="transmembrane region" description="Helical" evidence="1">
    <location>
        <begin position="87"/>
        <end position="105"/>
    </location>
</feature>
<protein>
    <submittedName>
        <fullName evidence="2">Uncharacterized protein</fullName>
    </submittedName>
</protein>
<dbReference type="Proteomes" id="UP000008461">
    <property type="component" value="Chromosome"/>
</dbReference>